<dbReference type="EMBL" id="LRFC01000028">
    <property type="protein sequence ID" value="KZE65620.1"/>
    <property type="molecule type" value="Genomic_DNA"/>
</dbReference>
<dbReference type="RefSeq" id="WP_066242666.1">
    <property type="nucleotide sequence ID" value="NZ_LRFC01000028.1"/>
</dbReference>
<dbReference type="AlphaFoldDB" id="A0A163QSW0"/>
<evidence type="ECO:0000313" key="2">
    <source>
        <dbReference type="EMBL" id="KZE65620.1"/>
    </source>
</evidence>
<accession>A0A163QSW0</accession>
<protein>
    <submittedName>
        <fullName evidence="2">Uncharacterized protein</fullName>
    </submittedName>
</protein>
<proteinExistence type="predicted"/>
<sequence>MDLSTFTNLVTTILIGFFKNAIWVVGFFYLLIKAFESEELKAFSKYLIIGVLAIIFFTTIVTSYSGYLSLKDITN</sequence>
<name>A0A163QSW0_9BACL</name>
<reference evidence="3" key="1">
    <citation type="submission" date="2016-01" db="EMBL/GenBank/DDBJ databases">
        <title>Draft genome of Chromobacterium sp. F49.</title>
        <authorList>
            <person name="Hong K.W."/>
        </authorList>
    </citation>
    <scope>NUCLEOTIDE SEQUENCE [LARGE SCALE GENOMIC DNA]</scope>
    <source>
        <strain evidence="3">P7IIIA</strain>
    </source>
</reference>
<keyword evidence="1" id="KW-0812">Transmembrane</keyword>
<dbReference type="OrthoDB" id="2919787at2"/>
<evidence type="ECO:0000313" key="3">
    <source>
        <dbReference type="Proteomes" id="UP000076567"/>
    </source>
</evidence>
<comment type="caution">
    <text evidence="2">The sequence shown here is derived from an EMBL/GenBank/DDBJ whole genome shotgun (WGS) entry which is preliminary data.</text>
</comment>
<evidence type="ECO:0000256" key="1">
    <source>
        <dbReference type="SAM" id="Phobius"/>
    </source>
</evidence>
<gene>
    <name evidence="2" type="ORF">AWM68_20680</name>
</gene>
<feature type="transmembrane region" description="Helical" evidence="1">
    <location>
        <begin position="43"/>
        <end position="67"/>
    </location>
</feature>
<keyword evidence="1" id="KW-0472">Membrane</keyword>
<keyword evidence="3" id="KW-1185">Reference proteome</keyword>
<dbReference type="Proteomes" id="UP000076567">
    <property type="component" value="Unassembled WGS sequence"/>
</dbReference>
<keyword evidence="1" id="KW-1133">Transmembrane helix</keyword>
<organism evidence="2 3">
    <name type="scientific">Fictibacillus phosphorivorans</name>
    <dbReference type="NCBI Taxonomy" id="1221500"/>
    <lineage>
        <taxon>Bacteria</taxon>
        <taxon>Bacillati</taxon>
        <taxon>Bacillota</taxon>
        <taxon>Bacilli</taxon>
        <taxon>Bacillales</taxon>
        <taxon>Fictibacillaceae</taxon>
        <taxon>Fictibacillus</taxon>
    </lineage>
</organism>
<feature type="transmembrane region" description="Helical" evidence="1">
    <location>
        <begin position="6"/>
        <end position="31"/>
    </location>
</feature>